<keyword evidence="4" id="KW-1185">Reference proteome</keyword>
<protein>
    <submittedName>
        <fullName evidence="3">DNA-binding helix-turn-helix protein</fullName>
    </submittedName>
</protein>
<evidence type="ECO:0000259" key="2">
    <source>
        <dbReference type="PROSITE" id="PS50943"/>
    </source>
</evidence>
<proteinExistence type="predicted"/>
<dbReference type="InterPro" id="IPR010982">
    <property type="entry name" value="Lambda_DNA-bd_dom_sf"/>
</dbReference>
<accession>A0A6V6Y1F3</accession>
<dbReference type="PANTHER" id="PTHR46558:SF11">
    <property type="entry name" value="HTH-TYPE TRANSCRIPTIONAL REGULATOR XRE"/>
    <property type="match status" value="1"/>
</dbReference>
<dbReference type="GO" id="GO:0003677">
    <property type="term" value="F:DNA binding"/>
    <property type="evidence" value="ECO:0007669"/>
    <property type="project" value="UniProtKB-KW"/>
</dbReference>
<feature type="domain" description="HTH cro/C1-type" evidence="2">
    <location>
        <begin position="8"/>
        <end position="62"/>
    </location>
</feature>
<comment type="caution">
    <text evidence="3">The sequence shown here is derived from an EMBL/GenBank/DDBJ whole genome shotgun (WGS) entry which is preliminary data.</text>
</comment>
<dbReference type="EMBL" id="CAIJCS010000016">
    <property type="protein sequence ID" value="CAC9928649.1"/>
    <property type="molecule type" value="Genomic_DNA"/>
</dbReference>
<dbReference type="PANTHER" id="PTHR46558">
    <property type="entry name" value="TRACRIPTIONAL REGULATORY PROTEIN-RELATED-RELATED"/>
    <property type="match status" value="1"/>
</dbReference>
<dbReference type="AlphaFoldDB" id="A0A6V6Y1F3"/>
<evidence type="ECO:0000313" key="4">
    <source>
        <dbReference type="Proteomes" id="UP000586454"/>
    </source>
</evidence>
<gene>
    <name evidence="3" type="ORF">PEPNEM18_00715</name>
</gene>
<sequence length="377" mass="43689">MLKIGENILQKRKERGITQEELAEFMMVTKASVSKWETGQSYPDILLLPKLATFFNISVDELIGYDPDLSSSQIQKFYIDLESRVPDTGMDSIVEDIKIKIKQYYSCFELLYYMALFILNHCGLATDTTKKEEYLEYANNILKRVCEHSKDPILKEQSLSLRAACLISLGKPEEALNILPSSDMLSISKDCLVASAYLKTKKENEVDQKLQVMIYKNIIDLITLLMMKSSLHDDDWVETLERVEDLLETFNLIEINISIVLNFYLSLATHYIEDNNLKLASQYVEKLLNLLIESKEKSFKIRGDEFFNQIDDWLDENLLLSTNPTRSDDMIARSYLFAVTDNMGFKEIIAQEKIKNLLRKFDTNKGYREMVDYSIKL</sequence>
<keyword evidence="1 3" id="KW-0238">DNA-binding</keyword>
<dbReference type="SUPFAM" id="SSF47413">
    <property type="entry name" value="lambda repressor-like DNA-binding domains"/>
    <property type="match status" value="1"/>
</dbReference>
<dbReference type="Pfam" id="PF01381">
    <property type="entry name" value="HTH_3"/>
    <property type="match status" value="1"/>
</dbReference>
<dbReference type="PROSITE" id="PS50943">
    <property type="entry name" value="HTH_CROC1"/>
    <property type="match status" value="1"/>
</dbReference>
<name>A0A6V6Y1F3_9FIRM</name>
<organism evidence="3 4">
    <name type="scientific">Aedoeadaptatus nemausensis</name>
    <dbReference type="NCBI Taxonomy" id="2582829"/>
    <lineage>
        <taxon>Bacteria</taxon>
        <taxon>Bacillati</taxon>
        <taxon>Bacillota</taxon>
        <taxon>Tissierellia</taxon>
        <taxon>Tissierellales</taxon>
        <taxon>Peptoniphilaceae</taxon>
        <taxon>Aedoeadaptatus</taxon>
    </lineage>
</organism>
<dbReference type="Proteomes" id="UP000586454">
    <property type="component" value="Unassembled WGS sequence"/>
</dbReference>
<dbReference type="Gene3D" id="1.10.260.40">
    <property type="entry name" value="lambda repressor-like DNA-binding domains"/>
    <property type="match status" value="1"/>
</dbReference>
<dbReference type="CDD" id="cd00093">
    <property type="entry name" value="HTH_XRE"/>
    <property type="match status" value="1"/>
</dbReference>
<evidence type="ECO:0000256" key="1">
    <source>
        <dbReference type="ARBA" id="ARBA00023125"/>
    </source>
</evidence>
<evidence type="ECO:0000313" key="3">
    <source>
        <dbReference type="EMBL" id="CAC9928649.1"/>
    </source>
</evidence>
<dbReference type="InterPro" id="IPR001387">
    <property type="entry name" value="Cro/C1-type_HTH"/>
</dbReference>
<dbReference type="SMART" id="SM00530">
    <property type="entry name" value="HTH_XRE"/>
    <property type="match status" value="1"/>
</dbReference>
<reference evidence="3 4" key="1">
    <citation type="submission" date="2020-06" db="EMBL/GenBank/DDBJ databases">
        <authorList>
            <person name="Criscuolo A."/>
        </authorList>
    </citation>
    <scope>NUCLEOTIDE SEQUENCE [LARGE SCALE GENOMIC DNA]</scope>
    <source>
        <strain evidence="3">1804121828</strain>
    </source>
</reference>
<dbReference type="RefSeq" id="WP_180499323.1">
    <property type="nucleotide sequence ID" value="NZ_CAIJCS010000016.1"/>
</dbReference>